<proteinExistence type="inferred from homology"/>
<dbReference type="GO" id="GO:0002098">
    <property type="term" value="P:tRNA wobble uridine modification"/>
    <property type="evidence" value="ECO:0007669"/>
    <property type="project" value="InterPro"/>
</dbReference>
<dbReference type="GO" id="GO:0005829">
    <property type="term" value="C:cytosol"/>
    <property type="evidence" value="ECO:0007669"/>
    <property type="project" value="TreeGrafter"/>
</dbReference>
<gene>
    <name evidence="10" type="ORF">SCLCIDRAFT_14538</name>
</gene>
<dbReference type="AlphaFoldDB" id="A0A0C3EE41"/>
<evidence type="ECO:0000256" key="1">
    <source>
        <dbReference type="ARBA" id="ARBA00004123"/>
    </source>
</evidence>
<feature type="region of interest" description="Disordered" evidence="9">
    <location>
        <begin position="281"/>
        <end position="352"/>
    </location>
</feature>
<evidence type="ECO:0000256" key="7">
    <source>
        <dbReference type="ARBA" id="ARBA00022694"/>
    </source>
</evidence>
<dbReference type="UniPathway" id="UPA00988"/>
<evidence type="ECO:0000256" key="4">
    <source>
        <dbReference type="ARBA" id="ARBA00009567"/>
    </source>
</evidence>
<evidence type="ECO:0000256" key="6">
    <source>
        <dbReference type="ARBA" id="ARBA00022490"/>
    </source>
</evidence>
<evidence type="ECO:0000256" key="2">
    <source>
        <dbReference type="ARBA" id="ARBA00004496"/>
    </source>
</evidence>
<comment type="subcellular location">
    <subcellularLocation>
        <location evidence="2">Cytoplasm</location>
    </subcellularLocation>
    <subcellularLocation>
        <location evidence="1">Nucleus</location>
    </subcellularLocation>
</comment>
<evidence type="ECO:0000256" key="8">
    <source>
        <dbReference type="ARBA" id="ARBA00023242"/>
    </source>
</evidence>
<keyword evidence="8" id="KW-0539">Nucleus</keyword>
<reference evidence="10 11" key="1">
    <citation type="submission" date="2014-04" db="EMBL/GenBank/DDBJ databases">
        <authorList>
            <consortium name="DOE Joint Genome Institute"/>
            <person name="Kuo A."/>
            <person name="Kohler A."/>
            <person name="Nagy L.G."/>
            <person name="Floudas D."/>
            <person name="Copeland A."/>
            <person name="Barry K.W."/>
            <person name="Cichocki N."/>
            <person name="Veneault-Fourrey C."/>
            <person name="LaButti K."/>
            <person name="Lindquist E.A."/>
            <person name="Lipzen A."/>
            <person name="Lundell T."/>
            <person name="Morin E."/>
            <person name="Murat C."/>
            <person name="Sun H."/>
            <person name="Tunlid A."/>
            <person name="Henrissat B."/>
            <person name="Grigoriev I.V."/>
            <person name="Hibbett D.S."/>
            <person name="Martin F."/>
            <person name="Nordberg H.P."/>
            <person name="Cantor M.N."/>
            <person name="Hua S.X."/>
        </authorList>
    </citation>
    <scope>NUCLEOTIDE SEQUENCE [LARGE SCALE GENOMIC DNA]</scope>
    <source>
        <strain evidence="10 11">Foug A</strain>
    </source>
</reference>
<organism evidence="10 11">
    <name type="scientific">Scleroderma citrinum Foug A</name>
    <dbReference type="NCBI Taxonomy" id="1036808"/>
    <lineage>
        <taxon>Eukaryota</taxon>
        <taxon>Fungi</taxon>
        <taxon>Dikarya</taxon>
        <taxon>Basidiomycota</taxon>
        <taxon>Agaricomycotina</taxon>
        <taxon>Agaricomycetes</taxon>
        <taxon>Agaricomycetidae</taxon>
        <taxon>Boletales</taxon>
        <taxon>Sclerodermatineae</taxon>
        <taxon>Sclerodermataceae</taxon>
        <taxon>Scleroderma</taxon>
    </lineage>
</organism>
<reference evidence="11" key="2">
    <citation type="submission" date="2015-01" db="EMBL/GenBank/DDBJ databases">
        <title>Evolutionary Origins and Diversification of the Mycorrhizal Mutualists.</title>
        <authorList>
            <consortium name="DOE Joint Genome Institute"/>
            <consortium name="Mycorrhizal Genomics Consortium"/>
            <person name="Kohler A."/>
            <person name="Kuo A."/>
            <person name="Nagy L.G."/>
            <person name="Floudas D."/>
            <person name="Copeland A."/>
            <person name="Barry K.W."/>
            <person name="Cichocki N."/>
            <person name="Veneault-Fourrey C."/>
            <person name="LaButti K."/>
            <person name="Lindquist E.A."/>
            <person name="Lipzen A."/>
            <person name="Lundell T."/>
            <person name="Morin E."/>
            <person name="Murat C."/>
            <person name="Riley R."/>
            <person name="Ohm R."/>
            <person name="Sun H."/>
            <person name="Tunlid A."/>
            <person name="Henrissat B."/>
            <person name="Grigoriev I.V."/>
            <person name="Hibbett D.S."/>
            <person name="Martin F."/>
        </authorList>
    </citation>
    <scope>NUCLEOTIDE SEQUENCE [LARGE SCALE GENOMIC DNA]</scope>
    <source>
        <strain evidence="11">Foug A</strain>
    </source>
</reference>
<dbReference type="GO" id="GO:0033588">
    <property type="term" value="C:elongator holoenzyme complex"/>
    <property type="evidence" value="ECO:0007669"/>
    <property type="project" value="InterPro"/>
</dbReference>
<dbReference type="Gene3D" id="3.40.50.300">
    <property type="entry name" value="P-loop containing nucleotide triphosphate hydrolases"/>
    <property type="match status" value="1"/>
</dbReference>
<comment type="pathway">
    <text evidence="3">tRNA modification; 5-methoxycarbonylmethyl-2-thiouridine-tRNA biosynthesis.</text>
</comment>
<evidence type="ECO:0000256" key="3">
    <source>
        <dbReference type="ARBA" id="ARBA00005043"/>
    </source>
</evidence>
<keyword evidence="7" id="KW-0819">tRNA processing</keyword>
<name>A0A0C3EE41_9AGAM</name>
<dbReference type="Pfam" id="PF10483">
    <property type="entry name" value="Elong_Iki1"/>
    <property type="match status" value="1"/>
</dbReference>
<feature type="compositionally biased region" description="Polar residues" evidence="9">
    <location>
        <begin position="290"/>
        <end position="304"/>
    </location>
</feature>
<evidence type="ECO:0000256" key="9">
    <source>
        <dbReference type="SAM" id="MobiDB-lite"/>
    </source>
</evidence>
<dbReference type="Proteomes" id="UP000053989">
    <property type="component" value="Unassembled WGS sequence"/>
</dbReference>
<keyword evidence="11" id="KW-1185">Reference proteome</keyword>
<dbReference type="OrthoDB" id="166907at2759"/>
<dbReference type="InParanoid" id="A0A0C3EE41"/>
<evidence type="ECO:0000256" key="5">
    <source>
        <dbReference type="ARBA" id="ARBA00020264"/>
    </source>
</evidence>
<dbReference type="InterPro" id="IPR019519">
    <property type="entry name" value="Elp5"/>
</dbReference>
<dbReference type="PANTHER" id="PTHR15641">
    <property type="entry name" value="ELONGATOR COMPLEX PROTEIN 5"/>
    <property type="match status" value="1"/>
</dbReference>
<dbReference type="PANTHER" id="PTHR15641:SF1">
    <property type="entry name" value="ELONGATOR COMPLEX PROTEIN 5"/>
    <property type="match status" value="1"/>
</dbReference>
<sequence>MSHLTSILANPTCVRPHQPLVICQSSLSQTCLPVLRRLIKPTKAPSHILLFCLLYPASSLIGDALVPDTSVEVFDYTERIPDYGSWVDPRQDILTAVESAPSGSLVVVIDSVDTLASDIGSDSQTFAFIRNIFRLVFSRPQPSVLVLHLLPCPLLSLLTQTSLSPTLTHIIAHPPALIEHLATAYLASAPPAGPAEKFWNVFIPISERAQESQRLVYGPDGPGTCTGYGNSAREFVIESIVRGSGAEGRKRTTERTLAGWKGDTPENLEKLESLKTLTSWKKRDEKAPDPTQNVSFNLHLTPSQERSRGQVPLPYVHEGKSTTVPSISGTIFYEPDSADDIDDDDPDEDLEI</sequence>
<dbReference type="GO" id="GO:0005634">
    <property type="term" value="C:nucleus"/>
    <property type="evidence" value="ECO:0007669"/>
    <property type="project" value="UniProtKB-SubCell"/>
</dbReference>
<dbReference type="STRING" id="1036808.A0A0C3EE41"/>
<evidence type="ECO:0000313" key="10">
    <source>
        <dbReference type="EMBL" id="KIM66166.1"/>
    </source>
</evidence>
<dbReference type="InterPro" id="IPR027417">
    <property type="entry name" value="P-loop_NTPase"/>
</dbReference>
<feature type="compositionally biased region" description="Acidic residues" evidence="9">
    <location>
        <begin position="336"/>
        <end position="352"/>
    </location>
</feature>
<dbReference type="GO" id="GO:0000049">
    <property type="term" value="F:tRNA binding"/>
    <property type="evidence" value="ECO:0007669"/>
    <property type="project" value="TreeGrafter"/>
</dbReference>
<comment type="similarity">
    <text evidence="4">Belongs to the ELP5 family.</text>
</comment>
<dbReference type="HOGENOM" id="CLU_069162_0_0_1"/>
<accession>A0A0C3EE41</accession>
<evidence type="ECO:0000313" key="11">
    <source>
        <dbReference type="Proteomes" id="UP000053989"/>
    </source>
</evidence>
<dbReference type="EMBL" id="KN822018">
    <property type="protein sequence ID" value="KIM66166.1"/>
    <property type="molecule type" value="Genomic_DNA"/>
</dbReference>
<keyword evidence="6" id="KW-0963">Cytoplasm</keyword>
<protein>
    <recommendedName>
        <fullName evidence="5">Elongator complex protein 5</fullName>
    </recommendedName>
</protein>